<comment type="caution">
    <text evidence="7">The sequence shown here is derived from an EMBL/GenBank/DDBJ whole genome shotgun (WGS) entry which is preliminary data.</text>
</comment>
<dbReference type="AlphaFoldDB" id="A0A644TBP4"/>
<dbReference type="GO" id="GO:0044341">
    <property type="term" value="P:sodium-dependent phosphate transport"/>
    <property type="evidence" value="ECO:0007669"/>
    <property type="project" value="InterPro"/>
</dbReference>
<feature type="transmembrane region" description="Helical" evidence="6">
    <location>
        <begin position="125"/>
        <end position="146"/>
    </location>
</feature>
<keyword evidence="4 6" id="KW-1133">Transmembrane helix</keyword>
<dbReference type="EMBL" id="VSSQ01000021">
    <property type="protein sequence ID" value="MPL63301.1"/>
    <property type="molecule type" value="Genomic_DNA"/>
</dbReference>
<dbReference type="Pfam" id="PF02690">
    <property type="entry name" value="Na_Pi_cotrans"/>
    <property type="match status" value="2"/>
</dbReference>
<dbReference type="NCBIfam" id="NF037997">
    <property type="entry name" value="Na_Pi_symport"/>
    <property type="match status" value="1"/>
</dbReference>
<dbReference type="PANTHER" id="PTHR10010">
    <property type="entry name" value="SOLUTE CARRIER FAMILY 34 SODIUM PHOSPHATE , MEMBER 2-RELATED"/>
    <property type="match status" value="1"/>
</dbReference>
<proteinExistence type="predicted"/>
<keyword evidence="5 6" id="KW-0472">Membrane</keyword>
<protein>
    <recommendedName>
        <fullName evidence="8">Na/Pi-cotransporter II-related protein</fullName>
    </recommendedName>
</protein>
<dbReference type="PANTHER" id="PTHR10010:SF46">
    <property type="entry name" value="SODIUM-DEPENDENT PHOSPHATE TRANSPORT PROTEIN 2B"/>
    <property type="match status" value="1"/>
</dbReference>
<accession>A0A644TBP4</accession>
<dbReference type="GO" id="GO:0005436">
    <property type="term" value="F:sodium:phosphate symporter activity"/>
    <property type="evidence" value="ECO:0007669"/>
    <property type="project" value="InterPro"/>
</dbReference>
<evidence type="ECO:0000256" key="5">
    <source>
        <dbReference type="ARBA" id="ARBA00023136"/>
    </source>
</evidence>
<organism evidence="7">
    <name type="scientific">bioreactor metagenome</name>
    <dbReference type="NCBI Taxonomy" id="1076179"/>
    <lineage>
        <taxon>unclassified sequences</taxon>
        <taxon>metagenomes</taxon>
        <taxon>ecological metagenomes</taxon>
    </lineage>
</organism>
<feature type="transmembrane region" description="Helical" evidence="6">
    <location>
        <begin position="237"/>
        <end position="259"/>
    </location>
</feature>
<evidence type="ECO:0008006" key="8">
    <source>
        <dbReference type="Google" id="ProtNLM"/>
    </source>
</evidence>
<feature type="transmembrane region" description="Helical" evidence="6">
    <location>
        <begin position="265"/>
        <end position="288"/>
    </location>
</feature>
<keyword evidence="2" id="KW-1003">Cell membrane</keyword>
<feature type="transmembrane region" description="Helical" evidence="6">
    <location>
        <begin position="166"/>
        <end position="192"/>
    </location>
</feature>
<dbReference type="InterPro" id="IPR003841">
    <property type="entry name" value="Na/Pi_transpt"/>
</dbReference>
<evidence type="ECO:0000313" key="7">
    <source>
        <dbReference type="EMBL" id="MPL63301.1"/>
    </source>
</evidence>
<feature type="transmembrane region" description="Helical" evidence="6">
    <location>
        <begin position="43"/>
        <end position="67"/>
    </location>
</feature>
<evidence type="ECO:0000256" key="4">
    <source>
        <dbReference type="ARBA" id="ARBA00022989"/>
    </source>
</evidence>
<keyword evidence="3 6" id="KW-0812">Transmembrane</keyword>
<evidence type="ECO:0000256" key="1">
    <source>
        <dbReference type="ARBA" id="ARBA00004651"/>
    </source>
</evidence>
<comment type="subcellular location">
    <subcellularLocation>
        <location evidence="1">Cell membrane</location>
        <topology evidence="1">Multi-pass membrane protein</topology>
    </subcellularLocation>
</comment>
<evidence type="ECO:0000256" key="2">
    <source>
        <dbReference type="ARBA" id="ARBA00022475"/>
    </source>
</evidence>
<evidence type="ECO:0000256" key="6">
    <source>
        <dbReference type="SAM" id="Phobius"/>
    </source>
</evidence>
<dbReference type="GO" id="GO:0005886">
    <property type="term" value="C:plasma membrane"/>
    <property type="evidence" value="ECO:0007669"/>
    <property type="project" value="UniProtKB-SubCell"/>
</dbReference>
<name>A0A644TBP4_9ZZZZ</name>
<feature type="transmembrane region" description="Helical" evidence="6">
    <location>
        <begin position="74"/>
        <end position="95"/>
    </location>
</feature>
<sequence length="303" mass="32220">MAMIGICLLLGGIFLMRYGLKKLLWLRLRKILQQLTTTPWHGMFVGTVAAAAMQSSTAVSLITIGLVSAEYLSFYQGLGIILGANIGTCSTVQLMTITLSQQYLLPFLLLSGALALISRRFRYPALAICGLVSIFLGLAFLSDSLGTLAKFDTVIQYLMAAKFNPLYGILGGIVITLLFQSSSAATGILMLLANDGIIDLTTATYVVYGNNIGSCLSSVVVATGAPLAARRIAMSHIVLNILGVMAALPLTNQLTQAAITLSSEFAGQVAFVHTIFNIASSIIVVPIAKYYAKLIIFLVPGSR</sequence>
<gene>
    <name evidence="7" type="ORF">SDC9_08923</name>
</gene>
<reference evidence="7" key="1">
    <citation type="submission" date="2019-08" db="EMBL/GenBank/DDBJ databases">
        <authorList>
            <person name="Kucharzyk K."/>
            <person name="Murdoch R.W."/>
            <person name="Higgins S."/>
            <person name="Loffler F."/>
        </authorList>
    </citation>
    <scope>NUCLEOTIDE SEQUENCE</scope>
</reference>
<evidence type="ECO:0000256" key="3">
    <source>
        <dbReference type="ARBA" id="ARBA00022692"/>
    </source>
</evidence>